<dbReference type="PIRSF" id="PIRSF006157">
    <property type="entry name" value="Doxgns_DODA"/>
    <property type="match status" value="1"/>
</dbReference>
<feature type="domain" description="Extradiol ring-cleavage dioxygenase class III enzyme subunit B" evidence="6">
    <location>
        <begin position="22"/>
        <end position="242"/>
    </location>
</feature>
<keyword evidence="7" id="KW-0223">Dioxygenase</keyword>
<evidence type="ECO:0000256" key="3">
    <source>
        <dbReference type="ARBA" id="ARBA00022723"/>
    </source>
</evidence>
<gene>
    <name evidence="7" type="ORF">CUN60_02480</name>
</gene>
<comment type="cofactor">
    <cofactor evidence="1">
        <name>Zn(2+)</name>
        <dbReference type="ChEBI" id="CHEBI:29105"/>
    </cofactor>
</comment>
<dbReference type="GO" id="GO:0008198">
    <property type="term" value="F:ferrous iron binding"/>
    <property type="evidence" value="ECO:0007669"/>
    <property type="project" value="InterPro"/>
</dbReference>
<sequence length="262" mass="29547">MSKLMPVLFIGHGSPINALENNQFTSKWREVASSFDAPKAILAISAHWYIDELALSSGKQNQTIHDFYGFPESLHKFNYSAVGNPELASHIKEILAGTAELPEVFLNHEWGLDHGVWSILCHMYPEANIPVIQLSIMRDKTASWHYELARKLCKLREEGVLILASGNIVHNLRLLDWHNVRNTYPWAKKFDESISDMLIKNNHAAIINYDKLTDARLAVPSEDHFIPLLYAIGAANESDEVTLFNQAIIYGSLSMTSVIFTS</sequence>
<dbReference type="SUPFAM" id="SSF53213">
    <property type="entry name" value="LigB-like"/>
    <property type="match status" value="1"/>
</dbReference>
<name>A0A2I7N412_9NEIS</name>
<dbReference type="NCBIfam" id="NF007914">
    <property type="entry name" value="PRK10628.1"/>
    <property type="match status" value="1"/>
</dbReference>
<dbReference type="OrthoDB" id="9790889at2"/>
<protein>
    <submittedName>
        <fullName evidence="7">4,5-DOPA dioxygenase extradiol</fullName>
    </submittedName>
</protein>
<dbReference type="InterPro" id="IPR014436">
    <property type="entry name" value="Extradiol_dOase_DODA"/>
</dbReference>
<evidence type="ECO:0000256" key="5">
    <source>
        <dbReference type="ARBA" id="ARBA00023002"/>
    </source>
</evidence>
<proteinExistence type="inferred from homology"/>
<evidence type="ECO:0000259" key="6">
    <source>
        <dbReference type="Pfam" id="PF02900"/>
    </source>
</evidence>
<dbReference type="RefSeq" id="WP_102950516.1">
    <property type="nucleotide sequence ID" value="NZ_CP024847.1"/>
</dbReference>
<evidence type="ECO:0000313" key="8">
    <source>
        <dbReference type="Proteomes" id="UP000236655"/>
    </source>
</evidence>
<dbReference type="PANTHER" id="PTHR30096:SF0">
    <property type="entry name" value="4,5-DOPA DIOXYGENASE EXTRADIOL-LIKE PROTEIN"/>
    <property type="match status" value="1"/>
</dbReference>
<keyword evidence="8" id="KW-1185">Reference proteome</keyword>
<organism evidence="7 8">
    <name type="scientific">Aquella oligotrophica</name>
    <dbReference type="NCBI Taxonomy" id="2067065"/>
    <lineage>
        <taxon>Bacteria</taxon>
        <taxon>Pseudomonadati</taxon>
        <taxon>Pseudomonadota</taxon>
        <taxon>Betaproteobacteria</taxon>
        <taxon>Neisseriales</taxon>
        <taxon>Neisseriaceae</taxon>
        <taxon>Aquella</taxon>
    </lineage>
</organism>
<keyword evidence="4" id="KW-0862">Zinc</keyword>
<dbReference type="Gene3D" id="3.40.830.10">
    <property type="entry name" value="LigB-like"/>
    <property type="match status" value="1"/>
</dbReference>
<dbReference type="GO" id="GO:0008270">
    <property type="term" value="F:zinc ion binding"/>
    <property type="evidence" value="ECO:0007669"/>
    <property type="project" value="InterPro"/>
</dbReference>
<reference evidence="8" key="1">
    <citation type="submission" date="2017-11" db="EMBL/GenBank/DDBJ databases">
        <authorList>
            <person name="Chan K.G."/>
            <person name="Lee L.S."/>
        </authorList>
    </citation>
    <scope>NUCLEOTIDE SEQUENCE [LARGE SCALE GENOMIC DNA]</scope>
    <source>
        <strain evidence="8">DSM 100970</strain>
    </source>
</reference>
<dbReference type="PANTHER" id="PTHR30096">
    <property type="entry name" value="4,5-DOPA DIOXYGENASE EXTRADIOL-LIKE PROTEIN"/>
    <property type="match status" value="1"/>
</dbReference>
<comment type="similarity">
    <text evidence="2">Belongs to the DODA-type extradiol aromatic ring-opening dioxygenase family.</text>
</comment>
<dbReference type="GO" id="GO:0016702">
    <property type="term" value="F:oxidoreductase activity, acting on single donors with incorporation of molecular oxygen, incorporation of two atoms of oxygen"/>
    <property type="evidence" value="ECO:0007669"/>
    <property type="project" value="UniProtKB-ARBA"/>
</dbReference>
<dbReference type="CDD" id="cd07363">
    <property type="entry name" value="45_DOPA_Dioxygenase"/>
    <property type="match status" value="1"/>
</dbReference>
<keyword evidence="5" id="KW-0560">Oxidoreductase</keyword>
<dbReference type="Pfam" id="PF02900">
    <property type="entry name" value="LigB"/>
    <property type="match status" value="1"/>
</dbReference>
<evidence type="ECO:0000256" key="1">
    <source>
        <dbReference type="ARBA" id="ARBA00001947"/>
    </source>
</evidence>
<dbReference type="AlphaFoldDB" id="A0A2I7N412"/>
<keyword evidence="3" id="KW-0479">Metal-binding</keyword>
<accession>A0A2I7N412</accession>
<dbReference type="EMBL" id="CP024847">
    <property type="protein sequence ID" value="AUR51216.1"/>
    <property type="molecule type" value="Genomic_DNA"/>
</dbReference>
<evidence type="ECO:0000256" key="4">
    <source>
        <dbReference type="ARBA" id="ARBA00022833"/>
    </source>
</evidence>
<dbReference type="KEGG" id="nba:CUN60_02480"/>
<dbReference type="InterPro" id="IPR004183">
    <property type="entry name" value="Xdiol_dOase_suB"/>
</dbReference>
<evidence type="ECO:0000256" key="2">
    <source>
        <dbReference type="ARBA" id="ARBA00007581"/>
    </source>
</evidence>
<dbReference type="Proteomes" id="UP000236655">
    <property type="component" value="Chromosome"/>
</dbReference>
<evidence type="ECO:0000313" key="7">
    <source>
        <dbReference type="EMBL" id="AUR51216.1"/>
    </source>
</evidence>